<evidence type="ECO:0000259" key="1">
    <source>
        <dbReference type="Pfam" id="PF00582"/>
    </source>
</evidence>
<name>A0ABV4K6R8_9BACT</name>
<feature type="domain" description="UspA" evidence="1">
    <location>
        <begin position="163"/>
        <end position="268"/>
    </location>
</feature>
<dbReference type="RefSeq" id="WP_371388107.1">
    <property type="nucleotide sequence ID" value="NZ_JBGLYH010000082.1"/>
</dbReference>
<dbReference type="Proteomes" id="UP001568698">
    <property type="component" value="Unassembled WGS sequence"/>
</dbReference>
<dbReference type="SUPFAM" id="SSF52402">
    <property type="entry name" value="Adenine nucleotide alpha hydrolases-like"/>
    <property type="match status" value="2"/>
</dbReference>
<dbReference type="PANTHER" id="PTHR31964:SF113">
    <property type="entry name" value="USPA DOMAIN-CONTAINING PROTEIN"/>
    <property type="match status" value="1"/>
</dbReference>
<sequence>MQKELLLAIGDDRAASYNLRFLKDTFDSFCDLGLTLFYAAPRSALWDRQEAGLPPSDAAVDQIVAHKRGKGKKALEDAKRWITEIAGCDGENVRTKVVHSRMGTARELISEAHEGLYDALILGRKGFTWFEEIFENSVCHELLWQDIDFPIWVCKRPSQVSHQNVLLCLDGSDPSLRMADHAGYMLANEPRQSFTLFHVAQKGYADARSARIFDEALAILAEHGIPDERIEIKMVTGNSAFKAILKEARAGHYAAVAVGRRGAGSQTRMENLFPSTVSVNLLRQLEETALWISK</sequence>
<organism evidence="2 3">
    <name type="scientific">Pseudodesulfovibrio karagichevae</name>
    <dbReference type="NCBI Taxonomy" id="3239305"/>
    <lineage>
        <taxon>Bacteria</taxon>
        <taxon>Pseudomonadati</taxon>
        <taxon>Thermodesulfobacteriota</taxon>
        <taxon>Desulfovibrionia</taxon>
        <taxon>Desulfovibrionales</taxon>
        <taxon>Desulfovibrionaceae</taxon>
    </lineage>
</organism>
<accession>A0ABV4K6R8</accession>
<evidence type="ECO:0000313" key="3">
    <source>
        <dbReference type="Proteomes" id="UP001568698"/>
    </source>
</evidence>
<dbReference type="Gene3D" id="3.40.50.12370">
    <property type="match status" value="1"/>
</dbReference>
<keyword evidence="3" id="KW-1185">Reference proteome</keyword>
<evidence type="ECO:0000313" key="2">
    <source>
        <dbReference type="EMBL" id="MEZ7198620.1"/>
    </source>
</evidence>
<dbReference type="Pfam" id="PF00582">
    <property type="entry name" value="Usp"/>
    <property type="match status" value="1"/>
</dbReference>
<dbReference type="PANTHER" id="PTHR31964">
    <property type="entry name" value="ADENINE NUCLEOTIDE ALPHA HYDROLASES-LIKE SUPERFAMILY PROTEIN"/>
    <property type="match status" value="1"/>
</dbReference>
<protein>
    <submittedName>
        <fullName evidence="2">Universal stress protein</fullName>
    </submittedName>
</protein>
<dbReference type="EMBL" id="JBGLYH010000082">
    <property type="protein sequence ID" value="MEZ7198620.1"/>
    <property type="molecule type" value="Genomic_DNA"/>
</dbReference>
<proteinExistence type="predicted"/>
<dbReference type="InterPro" id="IPR006016">
    <property type="entry name" value="UspA"/>
</dbReference>
<dbReference type="CDD" id="cd00293">
    <property type="entry name" value="USP-like"/>
    <property type="match status" value="2"/>
</dbReference>
<reference evidence="2 3" key="1">
    <citation type="submission" date="2024-08" db="EMBL/GenBank/DDBJ databases">
        <title>Sulfate-reducing bacteria isolated from formation water of the oil field in Kazakhstan and description of Pseudodesulfovibrio sp.</title>
        <authorList>
            <person name="Bidzhieva S.K."/>
            <person name="Tourova T.P."/>
            <person name="Grouzdev D.S."/>
            <person name="Beletsky A.V."/>
            <person name="Sokolova D.S."/>
            <person name="Samigullina S.R."/>
            <person name="Poltaraus A.B."/>
            <person name="Avtukh A.N."/>
            <person name="Tereshina V.M."/>
            <person name="Zhaparov N.S."/>
            <person name="Mardanov A.V."/>
            <person name="Nazina T.N."/>
        </authorList>
    </citation>
    <scope>NUCLEOTIDE SEQUENCE [LARGE SCALE GENOMIC DNA]</scope>
    <source>
        <strain evidence="2 3">9FUS</strain>
    </source>
</reference>
<gene>
    <name evidence="2" type="ORF">AB6M95_17875</name>
</gene>
<comment type="caution">
    <text evidence="2">The sequence shown here is derived from an EMBL/GenBank/DDBJ whole genome shotgun (WGS) entry which is preliminary data.</text>
</comment>